<keyword evidence="2" id="KW-0808">Transferase</keyword>
<name>A0A1G9Z398_9SPHI</name>
<dbReference type="STRING" id="990371.SAMN05421813_1539"/>
<sequence length="218" mass="25539">MIIKAKPLPARWLYWGIILIVKFARRRFNKMVIYPIDIKPNHSYLLMCNHFSFWDGVIAAYLGFNAIYTKDNIKCTYIMVLKKQLQKNNWLRYFGAFSISPYGRSVNESLDYAAEILSVPGNILLFFPQGNLESSHVREIVFKEGLSQIIPQIKGDCQLIWSSNIPEYFESLKPSIYFNMLDCGTNHNFNLEELKAKVNDHHRKSIRKNFRFTEEADL</sequence>
<reference evidence="3" key="1">
    <citation type="submission" date="2016-10" db="EMBL/GenBank/DDBJ databases">
        <authorList>
            <person name="Varghese N."/>
            <person name="Submissions S."/>
        </authorList>
    </citation>
    <scope>NUCLEOTIDE SEQUENCE [LARGE SCALE GENOMIC DNA]</scope>
    <source>
        <strain evidence="3">DSM 24536</strain>
    </source>
</reference>
<dbReference type="SMART" id="SM00563">
    <property type="entry name" value="PlsC"/>
    <property type="match status" value="1"/>
</dbReference>
<feature type="domain" description="Phospholipid/glycerol acyltransferase" evidence="1">
    <location>
        <begin position="44"/>
        <end position="165"/>
    </location>
</feature>
<keyword evidence="3" id="KW-1185">Reference proteome</keyword>
<gene>
    <name evidence="2" type="ORF">SAMN05421813_1539</name>
</gene>
<accession>A0A1G9Z398</accession>
<dbReference type="InterPro" id="IPR002123">
    <property type="entry name" value="Plipid/glycerol_acylTrfase"/>
</dbReference>
<dbReference type="GO" id="GO:0016746">
    <property type="term" value="F:acyltransferase activity"/>
    <property type="evidence" value="ECO:0007669"/>
    <property type="project" value="UniProtKB-KW"/>
</dbReference>
<dbReference type="Pfam" id="PF01553">
    <property type="entry name" value="Acyltransferase"/>
    <property type="match status" value="1"/>
</dbReference>
<evidence type="ECO:0000313" key="2">
    <source>
        <dbReference type="EMBL" id="SDN15928.1"/>
    </source>
</evidence>
<keyword evidence="2" id="KW-0012">Acyltransferase</keyword>
<dbReference type="OrthoDB" id="152799at2"/>
<dbReference type="RefSeq" id="WP_090707281.1">
    <property type="nucleotide sequence ID" value="NZ_FNHH01000053.1"/>
</dbReference>
<dbReference type="AlphaFoldDB" id="A0A1G9Z398"/>
<dbReference type="SUPFAM" id="SSF69593">
    <property type="entry name" value="Glycerol-3-phosphate (1)-acyltransferase"/>
    <property type="match status" value="1"/>
</dbReference>
<organism evidence="2 3">
    <name type="scientific">Daejeonella rubra</name>
    <dbReference type="NCBI Taxonomy" id="990371"/>
    <lineage>
        <taxon>Bacteria</taxon>
        <taxon>Pseudomonadati</taxon>
        <taxon>Bacteroidota</taxon>
        <taxon>Sphingobacteriia</taxon>
        <taxon>Sphingobacteriales</taxon>
        <taxon>Sphingobacteriaceae</taxon>
        <taxon>Daejeonella</taxon>
    </lineage>
</organism>
<dbReference type="EMBL" id="FNHH01000053">
    <property type="protein sequence ID" value="SDN15928.1"/>
    <property type="molecule type" value="Genomic_DNA"/>
</dbReference>
<dbReference type="Proteomes" id="UP000199226">
    <property type="component" value="Unassembled WGS sequence"/>
</dbReference>
<evidence type="ECO:0000259" key="1">
    <source>
        <dbReference type="SMART" id="SM00563"/>
    </source>
</evidence>
<proteinExistence type="predicted"/>
<evidence type="ECO:0000313" key="3">
    <source>
        <dbReference type="Proteomes" id="UP000199226"/>
    </source>
</evidence>
<protein>
    <submittedName>
        <fullName evidence="2">Acyltransferase</fullName>
    </submittedName>
</protein>